<evidence type="ECO:0000313" key="3">
    <source>
        <dbReference type="Proteomes" id="UP000037020"/>
    </source>
</evidence>
<protein>
    <recommendedName>
        <fullName evidence="1">DUF397 domain-containing protein</fullName>
    </recommendedName>
</protein>
<proteinExistence type="predicted"/>
<keyword evidence="3" id="KW-1185">Reference proteome</keyword>
<dbReference type="Proteomes" id="UP000037020">
    <property type="component" value="Unassembled WGS sequence"/>
</dbReference>
<gene>
    <name evidence="2" type="ORF">ADK38_15680</name>
</gene>
<dbReference type="EMBL" id="LGUT01001317">
    <property type="protein sequence ID" value="KOG89184.1"/>
    <property type="molecule type" value="Genomic_DNA"/>
</dbReference>
<reference evidence="2 3" key="1">
    <citation type="submission" date="2015-07" db="EMBL/GenBank/DDBJ databases">
        <authorList>
            <person name="Ju K.-S."/>
            <person name="Doroghazi J.R."/>
            <person name="Metcalf W.W."/>
        </authorList>
    </citation>
    <scope>NUCLEOTIDE SEQUENCE [LARGE SCALE GENOMIC DNA]</scope>
    <source>
        <strain evidence="2 3">NRRL B-3589</strain>
    </source>
</reference>
<feature type="domain" description="DUF397" evidence="1">
    <location>
        <begin position="4"/>
        <end position="57"/>
    </location>
</feature>
<dbReference type="InterPro" id="IPR007278">
    <property type="entry name" value="DUF397"/>
</dbReference>
<accession>A0ABR5J760</accession>
<sequence>MSELVWRKSSFSGGGNGECVEVAAAPDGLALLRESDQPGVVLAVPVAGLRGLVRRIKAAEFDLGRDER</sequence>
<dbReference type="Pfam" id="PF04149">
    <property type="entry name" value="DUF397"/>
    <property type="match status" value="1"/>
</dbReference>
<dbReference type="RefSeq" id="WP_030878945.1">
    <property type="nucleotide sequence ID" value="NZ_JBIRHZ010000002.1"/>
</dbReference>
<evidence type="ECO:0000259" key="1">
    <source>
        <dbReference type="Pfam" id="PF04149"/>
    </source>
</evidence>
<comment type="caution">
    <text evidence="2">The sequence shown here is derived from an EMBL/GenBank/DDBJ whole genome shotgun (WGS) entry which is preliminary data.</text>
</comment>
<evidence type="ECO:0000313" key="2">
    <source>
        <dbReference type="EMBL" id="KOG89184.1"/>
    </source>
</evidence>
<organism evidence="2 3">
    <name type="scientific">Streptomyces varsoviensis</name>
    <dbReference type="NCBI Taxonomy" id="67373"/>
    <lineage>
        <taxon>Bacteria</taxon>
        <taxon>Bacillati</taxon>
        <taxon>Actinomycetota</taxon>
        <taxon>Actinomycetes</taxon>
        <taxon>Kitasatosporales</taxon>
        <taxon>Streptomycetaceae</taxon>
        <taxon>Streptomyces</taxon>
    </lineage>
</organism>
<name>A0ABR5J760_9ACTN</name>